<protein>
    <recommendedName>
        <fullName evidence="1">Hemerythrin-like domain-containing protein</fullName>
    </recommendedName>
</protein>
<organism evidence="2 3">
    <name type="scientific">Pseudomassariella vexata</name>
    <dbReference type="NCBI Taxonomy" id="1141098"/>
    <lineage>
        <taxon>Eukaryota</taxon>
        <taxon>Fungi</taxon>
        <taxon>Dikarya</taxon>
        <taxon>Ascomycota</taxon>
        <taxon>Pezizomycotina</taxon>
        <taxon>Sordariomycetes</taxon>
        <taxon>Xylariomycetidae</taxon>
        <taxon>Amphisphaeriales</taxon>
        <taxon>Pseudomassariaceae</taxon>
        <taxon>Pseudomassariella</taxon>
    </lineage>
</organism>
<dbReference type="AlphaFoldDB" id="A0A1Y2EB83"/>
<gene>
    <name evidence="2" type="ORF">BCR38DRAFT_134281</name>
</gene>
<dbReference type="InParanoid" id="A0A1Y2EB83"/>
<name>A0A1Y2EB83_9PEZI</name>
<dbReference type="Pfam" id="PF01814">
    <property type="entry name" value="Hemerythrin"/>
    <property type="match status" value="1"/>
</dbReference>
<evidence type="ECO:0000313" key="2">
    <source>
        <dbReference type="EMBL" id="ORY68564.1"/>
    </source>
</evidence>
<comment type="caution">
    <text evidence="2">The sequence shown here is derived from an EMBL/GenBank/DDBJ whole genome shotgun (WGS) entry which is preliminary data.</text>
</comment>
<proteinExistence type="predicted"/>
<dbReference type="GeneID" id="63769783"/>
<dbReference type="PANTHER" id="PTHR38048">
    <property type="entry name" value="EXPRESSED PROTEIN"/>
    <property type="match status" value="1"/>
</dbReference>
<dbReference type="InterPro" id="IPR053206">
    <property type="entry name" value="Dimeric_xanthone_biosynth"/>
</dbReference>
<evidence type="ECO:0000313" key="3">
    <source>
        <dbReference type="Proteomes" id="UP000193689"/>
    </source>
</evidence>
<accession>A0A1Y2EB83</accession>
<dbReference type="RefSeq" id="XP_040718851.1">
    <property type="nucleotide sequence ID" value="XM_040853571.1"/>
</dbReference>
<dbReference type="EMBL" id="MCFJ01000003">
    <property type="protein sequence ID" value="ORY68564.1"/>
    <property type="molecule type" value="Genomic_DNA"/>
</dbReference>
<dbReference type="PANTHER" id="PTHR38048:SF1">
    <property type="entry name" value="HEMERYTHRIN-LIKE DOMAIN-CONTAINING PROTEIN"/>
    <property type="match status" value="1"/>
</dbReference>
<sequence>MLMLQRIPRIFATLRQLRQPALVDSPRLIICRSTLLAMSGFPTQFCQQFKSAMSSCAAAETADTGGQQGQASDLDTAAPATTEIKTEKATSVEPKFLPLSAADFRAYNRMAEHMDMYHNHFRSQWNLLWNACTSHKRPSNMSLKSFIDEGLQFIHHLTLHHDIEETYIFPVLAKKMPEFKSGKGNGAAELLRQHKEIHKGLDMLGTYLRACKTGETEFALAVLKTKLDSWGKVLWTHLDQEVKSLGAENMRKYWTKEEIRAMPM</sequence>
<dbReference type="CDD" id="cd12108">
    <property type="entry name" value="Hr-like"/>
    <property type="match status" value="1"/>
</dbReference>
<keyword evidence="3" id="KW-1185">Reference proteome</keyword>
<dbReference type="OrthoDB" id="10044044at2759"/>
<feature type="domain" description="Hemerythrin-like" evidence="1">
    <location>
        <begin position="111"/>
        <end position="241"/>
    </location>
</feature>
<dbReference type="InterPro" id="IPR012312">
    <property type="entry name" value="Hemerythrin-like"/>
</dbReference>
<dbReference type="STRING" id="1141098.A0A1Y2EB83"/>
<reference evidence="2 3" key="1">
    <citation type="submission" date="2016-07" db="EMBL/GenBank/DDBJ databases">
        <title>Pervasive Adenine N6-methylation of Active Genes in Fungi.</title>
        <authorList>
            <consortium name="DOE Joint Genome Institute"/>
            <person name="Mondo S.J."/>
            <person name="Dannebaum R.O."/>
            <person name="Kuo R.C."/>
            <person name="Labutti K."/>
            <person name="Haridas S."/>
            <person name="Kuo A."/>
            <person name="Salamov A."/>
            <person name="Ahrendt S.R."/>
            <person name="Lipzen A."/>
            <person name="Sullivan W."/>
            <person name="Andreopoulos W.B."/>
            <person name="Clum A."/>
            <person name="Lindquist E."/>
            <person name="Daum C."/>
            <person name="Ramamoorthy G.K."/>
            <person name="Gryganskyi A."/>
            <person name="Culley D."/>
            <person name="Magnuson J.K."/>
            <person name="James T.Y."/>
            <person name="O'Malley M.A."/>
            <person name="Stajich J.E."/>
            <person name="Spatafora J.W."/>
            <person name="Visel A."/>
            <person name="Grigoriev I.V."/>
        </authorList>
    </citation>
    <scope>NUCLEOTIDE SEQUENCE [LARGE SCALE GENOMIC DNA]</scope>
    <source>
        <strain evidence="2 3">CBS 129021</strain>
    </source>
</reference>
<evidence type="ECO:0000259" key="1">
    <source>
        <dbReference type="Pfam" id="PF01814"/>
    </source>
</evidence>
<dbReference type="Gene3D" id="1.20.120.520">
    <property type="entry name" value="nmb1532 protein domain like"/>
    <property type="match status" value="1"/>
</dbReference>
<dbReference type="Proteomes" id="UP000193689">
    <property type="component" value="Unassembled WGS sequence"/>
</dbReference>